<dbReference type="AlphaFoldDB" id="A0A212TI03"/>
<dbReference type="CDD" id="cd00338">
    <property type="entry name" value="Ser_Recombinase"/>
    <property type="match status" value="1"/>
</dbReference>
<dbReference type="Proteomes" id="UP000198131">
    <property type="component" value="Unassembled WGS sequence"/>
</dbReference>
<proteinExistence type="predicted"/>
<dbReference type="GO" id="GO:0003677">
    <property type="term" value="F:DNA binding"/>
    <property type="evidence" value="ECO:0007669"/>
    <property type="project" value="UniProtKB-KW"/>
</dbReference>
<keyword evidence="5" id="KW-1185">Reference proteome</keyword>
<name>A0A212TI03_9BACT</name>
<accession>A0A212TI03</accession>
<protein>
    <submittedName>
        <fullName evidence="4">Site-specific DNA recombinase</fullName>
    </submittedName>
</protein>
<feature type="domain" description="Resolvase/invertase-type recombinase catalytic" evidence="3">
    <location>
        <begin position="3"/>
        <end position="138"/>
    </location>
</feature>
<reference evidence="5" key="1">
    <citation type="submission" date="2017-06" db="EMBL/GenBank/DDBJ databases">
        <authorList>
            <person name="Varghese N."/>
            <person name="Submissions S."/>
        </authorList>
    </citation>
    <scope>NUCLEOTIDE SEQUENCE [LARGE SCALE GENOMIC DNA]</scope>
    <source>
        <strain evidence="5">DSM 11116</strain>
    </source>
</reference>
<evidence type="ECO:0000313" key="4">
    <source>
        <dbReference type="EMBL" id="SNC65484.1"/>
    </source>
</evidence>
<dbReference type="Gene3D" id="3.40.50.1390">
    <property type="entry name" value="Resolvase, N-terminal catalytic domain"/>
    <property type="match status" value="1"/>
</dbReference>
<dbReference type="PANTHER" id="PTHR30461">
    <property type="entry name" value="DNA-INVERTASE FROM LAMBDOID PROPHAGE"/>
    <property type="match status" value="1"/>
</dbReference>
<dbReference type="SUPFAM" id="SSF53041">
    <property type="entry name" value="Resolvase-like"/>
    <property type="match status" value="1"/>
</dbReference>
<evidence type="ECO:0000259" key="3">
    <source>
        <dbReference type="PROSITE" id="PS51736"/>
    </source>
</evidence>
<dbReference type="PROSITE" id="PS51736">
    <property type="entry name" value="RECOMBINASES_3"/>
    <property type="match status" value="1"/>
</dbReference>
<dbReference type="Pfam" id="PF00239">
    <property type="entry name" value="Resolvase"/>
    <property type="match status" value="1"/>
</dbReference>
<dbReference type="OrthoDB" id="2290206at2"/>
<sequence length="224" mass="24553">MKNYVAYYRVSTQRQGASGLGLEAQRAACHAFVRGTDLIISEYVEVESGKKTNRQQLDAAIAAARAQGATLLIAKLDRLARNVAFTSHLMETGVDFLCVDNPAATRLTIHIFAAIAEHEARTISERTKAALAAKRARGERLGNPANLTEAGRERSREVRHQIARNHQANVQAAAMISYMQAPGKTLQQMADKLNRLGYRTRRGCLFTTCAVYRLSQLQTAPAAA</sequence>
<dbReference type="InterPro" id="IPR006119">
    <property type="entry name" value="Resolv_N"/>
</dbReference>
<dbReference type="EMBL" id="FYEW01000001">
    <property type="protein sequence ID" value="SNC65484.1"/>
    <property type="molecule type" value="Genomic_DNA"/>
</dbReference>
<dbReference type="InterPro" id="IPR050639">
    <property type="entry name" value="SSR_resolvase"/>
</dbReference>
<keyword evidence="2" id="KW-0233">DNA recombination</keyword>
<dbReference type="SMART" id="SM00857">
    <property type="entry name" value="Resolvase"/>
    <property type="match status" value="1"/>
</dbReference>
<dbReference type="PANTHER" id="PTHR30461:SF2">
    <property type="entry name" value="SERINE RECOMBINASE PINE-RELATED"/>
    <property type="match status" value="1"/>
</dbReference>
<gene>
    <name evidence="4" type="ORF">SAMN06265337_1304</name>
</gene>
<evidence type="ECO:0000313" key="5">
    <source>
        <dbReference type="Proteomes" id="UP000198131"/>
    </source>
</evidence>
<dbReference type="RefSeq" id="WP_088842551.1">
    <property type="nucleotide sequence ID" value="NZ_FYEW01000001.1"/>
</dbReference>
<evidence type="ECO:0000256" key="2">
    <source>
        <dbReference type="ARBA" id="ARBA00023172"/>
    </source>
</evidence>
<evidence type="ECO:0000256" key="1">
    <source>
        <dbReference type="ARBA" id="ARBA00023125"/>
    </source>
</evidence>
<keyword evidence="1" id="KW-0238">DNA-binding</keyword>
<dbReference type="GO" id="GO:0000150">
    <property type="term" value="F:DNA strand exchange activity"/>
    <property type="evidence" value="ECO:0007669"/>
    <property type="project" value="InterPro"/>
</dbReference>
<organism evidence="4 5">
    <name type="scientific">Hymenobacter gelipurpurascens</name>
    <dbReference type="NCBI Taxonomy" id="89968"/>
    <lineage>
        <taxon>Bacteria</taxon>
        <taxon>Pseudomonadati</taxon>
        <taxon>Bacteroidota</taxon>
        <taxon>Cytophagia</taxon>
        <taxon>Cytophagales</taxon>
        <taxon>Hymenobacteraceae</taxon>
        <taxon>Hymenobacter</taxon>
    </lineage>
</organism>
<dbReference type="InterPro" id="IPR036162">
    <property type="entry name" value="Resolvase-like_N_sf"/>
</dbReference>